<comment type="caution">
    <text evidence="1">The sequence shown here is derived from an EMBL/GenBank/DDBJ whole genome shotgun (WGS) entry which is preliminary data.</text>
</comment>
<dbReference type="EMBL" id="BNDS01000002">
    <property type="protein sequence ID" value="GHH97200.1"/>
    <property type="molecule type" value="Genomic_DNA"/>
</dbReference>
<dbReference type="Proteomes" id="UP000637074">
    <property type="component" value="Unassembled WGS sequence"/>
</dbReference>
<keyword evidence="2" id="KW-1185">Reference proteome</keyword>
<reference evidence="1 2" key="1">
    <citation type="journal article" date="2022" name="Int. J. Syst. Evol. Microbiol.">
        <title>Neobacillus kokaensis sp. nov., isolated from soil.</title>
        <authorList>
            <person name="Yuki K."/>
            <person name="Matsubara H."/>
            <person name="Yamaguchi S."/>
        </authorList>
    </citation>
    <scope>NUCLEOTIDE SEQUENCE [LARGE SCALE GENOMIC DNA]</scope>
    <source>
        <strain evidence="1 2">LOB 377</strain>
    </source>
</reference>
<accession>A0ABQ3N018</accession>
<sequence length="66" mass="7691">MLQYEKNVINPSLRSIVPCTDVYVYFEKAVEISIKHKNIINKTKIVLSPFSGINVCCFFFQKIYSQ</sequence>
<protein>
    <submittedName>
        <fullName evidence="1">Uncharacterized protein</fullName>
    </submittedName>
</protein>
<name>A0ABQ3N018_9BACI</name>
<organism evidence="1 2">
    <name type="scientific">Neobacillus kokaensis</name>
    <dbReference type="NCBI Taxonomy" id="2759023"/>
    <lineage>
        <taxon>Bacteria</taxon>
        <taxon>Bacillati</taxon>
        <taxon>Bacillota</taxon>
        <taxon>Bacilli</taxon>
        <taxon>Bacillales</taxon>
        <taxon>Bacillaceae</taxon>
        <taxon>Neobacillus</taxon>
    </lineage>
</organism>
<evidence type="ECO:0000313" key="2">
    <source>
        <dbReference type="Proteomes" id="UP000637074"/>
    </source>
</evidence>
<evidence type="ECO:0000313" key="1">
    <source>
        <dbReference type="EMBL" id="GHH97200.1"/>
    </source>
</evidence>
<proteinExistence type="predicted"/>
<gene>
    <name evidence="1" type="ORF">AM1BK_07430</name>
</gene>